<dbReference type="GO" id="GO:0005737">
    <property type="term" value="C:cytoplasm"/>
    <property type="evidence" value="ECO:0007669"/>
    <property type="project" value="TreeGrafter"/>
</dbReference>
<comment type="pathway">
    <text evidence="3">Amino-acid biosynthesis; L-methionine biosynthesis via de novo pathway; L-homocysteine from O-succinyl-L-homoserine: step 1/1.</text>
</comment>
<dbReference type="InterPro" id="IPR015424">
    <property type="entry name" value="PyrdxlP-dep_Trfase"/>
</dbReference>
<keyword evidence="3" id="KW-0808">Transferase</keyword>
<dbReference type="GO" id="GO:0019346">
    <property type="term" value="P:transsulfuration"/>
    <property type="evidence" value="ECO:0007669"/>
    <property type="project" value="InterPro"/>
</dbReference>
<dbReference type="PROSITE" id="PS00868">
    <property type="entry name" value="CYS_MET_METAB_PP"/>
    <property type="match status" value="1"/>
</dbReference>
<dbReference type="EC" id="2.5.1.-" evidence="3"/>
<evidence type="ECO:0000256" key="5">
    <source>
        <dbReference type="RuleBase" id="RU362118"/>
    </source>
</evidence>
<keyword evidence="3" id="KW-0028">Amino-acid biosynthesis</keyword>
<evidence type="ECO:0000313" key="7">
    <source>
        <dbReference type="Proteomes" id="UP000077628"/>
    </source>
</evidence>
<evidence type="ECO:0000256" key="2">
    <source>
        <dbReference type="ARBA" id="ARBA00022898"/>
    </source>
</evidence>
<dbReference type="AlphaFoldDB" id="A0A177NIL3"/>
<dbReference type="NCBIfam" id="TIGR01325">
    <property type="entry name" value="O_suc_HS_sulf"/>
    <property type="match status" value="1"/>
</dbReference>
<evidence type="ECO:0000256" key="4">
    <source>
        <dbReference type="PIRSR" id="PIRSR001434-2"/>
    </source>
</evidence>
<dbReference type="PANTHER" id="PTHR11808:SF80">
    <property type="entry name" value="CYSTATHIONINE GAMMA-LYASE"/>
    <property type="match status" value="1"/>
</dbReference>
<dbReference type="UniPathway" id="UPA00051">
    <property type="reaction ID" value="UER00449"/>
</dbReference>
<dbReference type="GO" id="GO:0071268">
    <property type="term" value="P:homocysteine biosynthetic process"/>
    <property type="evidence" value="ECO:0007669"/>
    <property type="project" value="InterPro"/>
</dbReference>
<dbReference type="CDD" id="cd00614">
    <property type="entry name" value="CGS_like"/>
    <property type="match status" value="1"/>
</dbReference>
<name>A0A177NIL3_9GAMM</name>
<dbReference type="InterPro" id="IPR000277">
    <property type="entry name" value="Cys/Met-Metab_PyrdxlP-dep_enz"/>
</dbReference>
<dbReference type="FunFam" id="3.90.1150.10:FF:000033">
    <property type="entry name" value="Cystathionine gamma-synthase"/>
    <property type="match status" value="1"/>
</dbReference>
<dbReference type="InterPro" id="IPR006234">
    <property type="entry name" value="O-succ-hSer_sulfhydrylase"/>
</dbReference>
<dbReference type="FunFam" id="3.40.640.10:FF:000046">
    <property type="entry name" value="Cystathionine gamma-lyase"/>
    <property type="match status" value="1"/>
</dbReference>
<evidence type="ECO:0000256" key="3">
    <source>
        <dbReference type="HAMAP-Rule" id="MF_02056"/>
    </source>
</evidence>
<comment type="subunit">
    <text evidence="3">Homotetramer.</text>
</comment>
<comment type="catalytic activity">
    <reaction evidence="3">
        <text>O-succinyl-L-homoserine + hydrogen sulfide = L-homocysteine + succinate</text>
        <dbReference type="Rhea" id="RHEA:27826"/>
        <dbReference type="ChEBI" id="CHEBI:29919"/>
        <dbReference type="ChEBI" id="CHEBI:30031"/>
        <dbReference type="ChEBI" id="CHEBI:57661"/>
        <dbReference type="ChEBI" id="CHEBI:58199"/>
    </reaction>
</comment>
<dbReference type="InterPro" id="IPR015422">
    <property type="entry name" value="PyrdxlP-dep_Trfase_small"/>
</dbReference>
<comment type="caution">
    <text evidence="6">The sequence shown here is derived from an EMBL/GenBank/DDBJ whole genome shotgun (WGS) entry which is preliminary data.</text>
</comment>
<comment type="cofactor">
    <cofactor evidence="1 3 5">
        <name>pyridoxal 5'-phosphate</name>
        <dbReference type="ChEBI" id="CHEBI:597326"/>
    </cofactor>
</comment>
<gene>
    <name evidence="3" type="primary">metZ</name>
    <name evidence="6" type="ORF">A1355_06470</name>
</gene>
<dbReference type="SUPFAM" id="SSF53383">
    <property type="entry name" value="PLP-dependent transferases"/>
    <property type="match status" value="1"/>
</dbReference>
<dbReference type="PIRSF" id="PIRSF001434">
    <property type="entry name" value="CGS"/>
    <property type="match status" value="1"/>
</dbReference>
<dbReference type="InterPro" id="IPR015421">
    <property type="entry name" value="PyrdxlP-dep_Trfase_major"/>
</dbReference>
<dbReference type="InterPro" id="IPR054542">
    <property type="entry name" value="Cys_met_metab_PP"/>
</dbReference>
<dbReference type="STRING" id="702114.A1355_06470"/>
<dbReference type="GO" id="GO:0030170">
    <property type="term" value="F:pyridoxal phosphate binding"/>
    <property type="evidence" value="ECO:0007669"/>
    <property type="project" value="UniProtKB-UniRule"/>
</dbReference>
<proteinExistence type="inferred from homology"/>
<keyword evidence="3" id="KW-0486">Methionine biosynthesis</keyword>
<dbReference type="GO" id="GO:0071266">
    <property type="term" value="P:'de novo' L-methionine biosynthetic process"/>
    <property type="evidence" value="ECO:0007669"/>
    <property type="project" value="UniProtKB-UniRule"/>
</dbReference>
<dbReference type="RefSeq" id="WP_064028942.1">
    <property type="nucleotide sequence ID" value="NZ_LUUK01000173.1"/>
</dbReference>
<dbReference type="GO" id="GO:0016765">
    <property type="term" value="F:transferase activity, transferring alkyl or aryl (other than methyl) groups"/>
    <property type="evidence" value="ECO:0007669"/>
    <property type="project" value="UniProtKB-UniRule"/>
</dbReference>
<dbReference type="NCBIfam" id="NF006003">
    <property type="entry name" value="PRK08133.1"/>
    <property type="match status" value="1"/>
</dbReference>
<accession>A0A177NIL3</accession>
<evidence type="ECO:0000313" key="6">
    <source>
        <dbReference type="EMBL" id="OAI17966.1"/>
    </source>
</evidence>
<dbReference type="Pfam" id="PF01053">
    <property type="entry name" value="Cys_Met_Meta_PP"/>
    <property type="match status" value="1"/>
</dbReference>
<dbReference type="PANTHER" id="PTHR11808">
    <property type="entry name" value="TRANS-SULFURATION ENZYME FAMILY MEMBER"/>
    <property type="match status" value="1"/>
</dbReference>
<dbReference type="HAMAP" id="MF_02056">
    <property type="entry name" value="MetZ"/>
    <property type="match status" value="1"/>
</dbReference>
<sequence>MSEFDWQDFGPETQAIRAGQRRTHEDEHSMPIFATSSYVFQSAEQAALRFTGQQAGNIYSRFTNPTVAAFQARLALLEQGERCLAFASGMAAIMAVGMALLKAGDHVVCSRSVFGNTVLAFQNYFGKFGVETDFVALTDPAAWEAAIKPNTRLLFLETPSNPLIEIADIRVLADIAHRHGALLVVDNVFCTPILQKPLLLGADLVVHSATKYIDGQGRCVGGAVVGSEALIEKQVYPYLRTGGATMSPFNAWVFLSGLETLAVRMQAHCDRAFELAQWLESQPAVAKVHYPGLSSHAQHELAKRQQTHFGAVVSFELRGGKDEAWRLIDSTRMLSITANLGDVKTTITHPATTTHGRLSPEARAEAGIKDSLVRISVGLENLDDIKTDLLAGLSAANVENAGRATIADSA</sequence>
<keyword evidence="2 3" id="KW-0663">Pyridoxal phosphate</keyword>
<dbReference type="GO" id="GO:0016846">
    <property type="term" value="F:carbon-sulfur lyase activity"/>
    <property type="evidence" value="ECO:0007669"/>
    <property type="project" value="TreeGrafter"/>
</dbReference>
<comment type="function">
    <text evidence="3">Catalyzes the formation of L-homocysteine from O-succinyl-L-homoserine (OSHS) and hydrogen sulfide.</text>
</comment>
<reference evidence="7" key="1">
    <citation type="submission" date="2016-03" db="EMBL/GenBank/DDBJ databases">
        <authorList>
            <person name="Heylen K."/>
            <person name="De Vos P."/>
            <person name="Vekeman B."/>
        </authorList>
    </citation>
    <scope>NUCLEOTIDE SEQUENCE [LARGE SCALE GENOMIC DNA]</scope>
    <source>
        <strain evidence="7">R-45383</strain>
    </source>
</reference>
<dbReference type="EMBL" id="LUUK01000173">
    <property type="protein sequence ID" value="OAI17966.1"/>
    <property type="molecule type" value="Genomic_DNA"/>
</dbReference>
<dbReference type="Proteomes" id="UP000077628">
    <property type="component" value="Unassembled WGS sequence"/>
</dbReference>
<dbReference type="OrthoDB" id="9805807at2"/>
<keyword evidence="7" id="KW-1185">Reference proteome</keyword>
<comment type="similarity">
    <text evidence="3">Belongs to the trans-sulfuration enzymes family. MetZ subfamily.</text>
</comment>
<feature type="modified residue" description="N6-(pyridoxal phosphate)lysine" evidence="3 4">
    <location>
        <position position="211"/>
    </location>
</feature>
<evidence type="ECO:0000256" key="1">
    <source>
        <dbReference type="ARBA" id="ARBA00001933"/>
    </source>
</evidence>
<protein>
    <recommendedName>
        <fullName evidence="3">O-succinylhomoserine sulfhydrylase</fullName>
        <shortName evidence="3">OSH sulfhydrylase</shortName>
        <shortName evidence="3">OSHS sulfhydrylase</shortName>
        <ecNumber evidence="3">2.5.1.-</ecNumber>
    </recommendedName>
</protein>
<organism evidence="6 7">
    <name type="scientific">Methylomonas koyamae</name>
    <dbReference type="NCBI Taxonomy" id="702114"/>
    <lineage>
        <taxon>Bacteria</taxon>
        <taxon>Pseudomonadati</taxon>
        <taxon>Pseudomonadota</taxon>
        <taxon>Gammaproteobacteria</taxon>
        <taxon>Methylococcales</taxon>
        <taxon>Methylococcaceae</taxon>
        <taxon>Methylomonas</taxon>
    </lineage>
</organism>
<dbReference type="Gene3D" id="3.90.1150.10">
    <property type="entry name" value="Aspartate Aminotransferase, domain 1"/>
    <property type="match status" value="1"/>
</dbReference>
<dbReference type="Gene3D" id="3.40.640.10">
    <property type="entry name" value="Type I PLP-dependent aspartate aminotransferase-like (Major domain)"/>
    <property type="match status" value="1"/>
</dbReference>